<dbReference type="InterPro" id="IPR048254">
    <property type="entry name" value="CDP_ALCOHOL_P_TRANSF_CS"/>
</dbReference>
<comment type="similarity">
    <text evidence="2">Belongs to the CDP-alcohol phosphatidyltransferase class-I family.</text>
</comment>
<dbReference type="RefSeq" id="WP_127083947.1">
    <property type="nucleotide sequence ID" value="NZ_RSCL01000015.1"/>
</dbReference>
<keyword evidence="3" id="KW-0472">Membrane</keyword>
<dbReference type="EMBL" id="RSCL01000015">
    <property type="protein sequence ID" value="RUT02762.1"/>
    <property type="molecule type" value="Genomic_DNA"/>
</dbReference>
<keyword evidence="3" id="KW-1133">Transmembrane helix</keyword>
<dbReference type="Gene3D" id="1.20.120.1760">
    <property type="match status" value="1"/>
</dbReference>
<dbReference type="Pfam" id="PF01066">
    <property type="entry name" value="CDP-OH_P_transf"/>
    <property type="match status" value="1"/>
</dbReference>
<evidence type="ECO:0000256" key="2">
    <source>
        <dbReference type="RuleBase" id="RU003750"/>
    </source>
</evidence>
<keyword evidence="5" id="KW-1185">Reference proteome</keyword>
<protein>
    <submittedName>
        <fullName evidence="4">CDP-alcohol phosphatidyltransferase</fullName>
    </submittedName>
</protein>
<feature type="transmembrane region" description="Helical" evidence="3">
    <location>
        <begin position="175"/>
        <end position="192"/>
    </location>
</feature>
<dbReference type="Proteomes" id="UP000271624">
    <property type="component" value="Unassembled WGS sequence"/>
</dbReference>
<dbReference type="GO" id="GO:0008654">
    <property type="term" value="P:phospholipid biosynthetic process"/>
    <property type="evidence" value="ECO:0007669"/>
    <property type="project" value="InterPro"/>
</dbReference>
<feature type="transmembrane region" description="Helical" evidence="3">
    <location>
        <begin position="83"/>
        <end position="103"/>
    </location>
</feature>
<keyword evidence="3" id="KW-0812">Transmembrane</keyword>
<evidence type="ECO:0000256" key="1">
    <source>
        <dbReference type="ARBA" id="ARBA00022679"/>
    </source>
</evidence>
<gene>
    <name evidence="4" type="ORF">DSM106972_056820</name>
</gene>
<reference evidence="4" key="2">
    <citation type="journal article" date="2019" name="Genome Biol. Evol.">
        <title>Day and night: Metabolic profiles and evolutionary relationships of six axenic non-marine cyanobacteria.</title>
        <authorList>
            <person name="Will S.E."/>
            <person name="Henke P."/>
            <person name="Boedeker C."/>
            <person name="Huang S."/>
            <person name="Brinkmann H."/>
            <person name="Rohde M."/>
            <person name="Jarek M."/>
            <person name="Friedl T."/>
            <person name="Seufert S."/>
            <person name="Schumacher M."/>
            <person name="Overmann J."/>
            <person name="Neumann-Schaal M."/>
            <person name="Petersen J."/>
        </authorList>
    </citation>
    <scope>NUCLEOTIDE SEQUENCE [LARGE SCALE GENOMIC DNA]</scope>
    <source>
        <strain evidence="4">PCC 7102</strain>
    </source>
</reference>
<name>A0A433V9G9_9CYAN</name>
<comment type="caution">
    <text evidence="4">The sequence shown here is derived from an EMBL/GenBank/DDBJ whole genome shotgun (WGS) entry which is preliminary data.</text>
</comment>
<dbReference type="AlphaFoldDB" id="A0A433V9G9"/>
<feature type="transmembrane region" description="Helical" evidence="3">
    <location>
        <begin position="36"/>
        <end position="62"/>
    </location>
</feature>
<dbReference type="GO" id="GO:0016780">
    <property type="term" value="F:phosphotransferase activity, for other substituted phosphate groups"/>
    <property type="evidence" value="ECO:0007669"/>
    <property type="project" value="InterPro"/>
</dbReference>
<organism evidence="4 5">
    <name type="scientific">Dulcicalothrix desertica PCC 7102</name>
    <dbReference type="NCBI Taxonomy" id="232991"/>
    <lineage>
        <taxon>Bacteria</taxon>
        <taxon>Bacillati</taxon>
        <taxon>Cyanobacteriota</taxon>
        <taxon>Cyanophyceae</taxon>
        <taxon>Nostocales</taxon>
        <taxon>Calotrichaceae</taxon>
        <taxon>Dulcicalothrix</taxon>
    </lineage>
</organism>
<dbReference type="GO" id="GO:0016020">
    <property type="term" value="C:membrane"/>
    <property type="evidence" value="ECO:0007669"/>
    <property type="project" value="InterPro"/>
</dbReference>
<proteinExistence type="inferred from homology"/>
<accession>A0A433V9G9</accession>
<sequence length="197" mass="22124">MTKTWDAQLANWLVRPLINTWITPNYLTTVRLITGLIASLILAIDIKLANLGAFIFALSSFLDHTDGELARISGKTSKWGYNYDFASDAVINVFVFVGIGIGLKNSQLGHFSILMGLISGIAIACIFYCIFHLRNKLEQQPDKDVTRQLNFAGFDIEDILYLFPVVTLLNQLHVLLVAATIGAPIFAIWVLWQYRKF</sequence>
<evidence type="ECO:0000256" key="3">
    <source>
        <dbReference type="SAM" id="Phobius"/>
    </source>
</evidence>
<dbReference type="OrthoDB" id="9790577at2"/>
<feature type="transmembrane region" description="Helical" evidence="3">
    <location>
        <begin position="109"/>
        <end position="131"/>
    </location>
</feature>
<dbReference type="InterPro" id="IPR043130">
    <property type="entry name" value="CDP-OH_PTrfase_TM_dom"/>
</dbReference>
<reference evidence="4" key="1">
    <citation type="submission" date="2018-12" db="EMBL/GenBank/DDBJ databases">
        <authorList>
            <person name="Will S."/>
            <person name="Neumann-Schaal M."/>
            <person name="Henke P."/>
        </authorList>
    </citation>
    <scope>NUCLEOTIDE SEQUENCE</scope>
    <source>
        <strain evidence="4">PCC 7102</strain>
    </source>
</reference>
<evidence type="ECO:0000313" key="4">
    <source>
        <dbReference type="EMBL" id="RUT02762.1"/>
    </source>
</evidence>
<evidence type="ECO:0000313" key="5">
    <source>
        <dbReference type="Proteomes" id="UP000271624"/>
    </source>
</evidence>
<keyword evidence="1 2" id="KW-0808">Transferase</keyword>
<dbReference type="InterPro" id="IPR000462">
    <property type="entry name" value="CDP-OH_P_trans"/>
</dbReference>
<dbReference type="PROSITE" id="PS00379">
    <property type="entry name" value="CDP_ALCOHOL_P_TRANSF"/>
    <property type="match status" value="1"/>
</dbReference>